<dbReference type="RefSeq" id="WP_324668687.1">
    <property type="nucleotide sequence ID" value="NZ_CP141614.1"/>
</dbReference>
<reference evidence="2" key="1">
    <citation type="submission" date="2023-12" db="EMBL/GenBank/DDBJ databases">
        <title>Novel isolates from deep terrestrial aquifers shed light on the physiology and ecology of the class Limnochordia.</title>
        <authorList>
            <person name="Karnachuk O.V."/>
            <person name="Lukina A.P."/>
            <person name="Avakyan M.R."/>
            <person name="Kadnikov V."/>
            <person name="Begmatov S."/>
            <person name="Beletsky A.V."/>
            <person name="Mardanov A.V."/>
            <person name="Ravin N.V."/>
        </authorList>
    </citation>
    <scope>NUCLEOTIDE SEQUENCE [LARGE SCALE GENOMIC DNA]</scope>
    <source>
        <strain evidence="2">LN</strain>
    </source>
</reference>
<organism evidence="1 2">
    <name type="scientific">Geochorda subterranea</name>
    <dbReference type="NCBI Taxonomy" id="3109564"/>
    <lineage>
        <taxon>Bacteria</taxon>
        <taxon>Bacillati</taxon>
        <taxon>Bacillota</taxon>
        <taxon>Limnochordia</taxon>
        <taxon>Limnochordales</taxon>
        <taxon>Geochordaceae</taxon>
        <taxon>Geochorda</taxon>
    </lineage>
</organism>
<dbReference type="EMBL" id="CP141614">
    <property type="protein sequence ID" value="WRP14371.1"/>
    <property type="molecule type" value="Genomic_DNA"/>
</dbReference>
<dbReference type="CDD" id="cd08168">
    <property type="entry name" value="Cytochrom_C3"/>
    <property type="match status" value="1"/>
</dbReference>
<gene>
    <name evidence="1" type="ORF">VLY81_13265</name>
</gene>
<dbReference type="Gene3D" id="3.90.10.10">
    <property type="entry name" value="Cytochrome C3"/>
    <property type="match status" value="1"/>
</dbReference>
<keyword evidence="2" id="KW-1185">Reference proteome</keyword>
<protein>
    <submittedName>
        <fullName evidence="1">Cytochrome c3 family protein</fullName>
    </submittedName>
</protein>
<dbReference type="InterPro" id="IPR036280">
    <property type="entry name" value="Multihaem_cyt_sf"/>
</dbReference>
<dbReference type="SUPFAM" id="SSF48695">
    <property type="entry name" value="Multiheme cytochromes"/>
    <property type="match status" value="1"/>
</dbReference>
<evidence type="ECO:0000313" key="1">
    <source>
        <dbReference type="EMBL" id="WRP14371.1"/>
    </source>
</evidence>
<dbReference type="Proteomes" id="UP001333102">
    <property type="component" value="Chromosome"/>
</dbReference>
<accession>A0ABZ1BPP6</accession>
<evidence type="ECO:0000313" key="2">
    <source>
        <dbReference type="Proteomes" id="UP001333102"/>
    </source>
</evidence>
<name>A0ABZ1BPP6_9FIRM</name>
<sequence length="264" mass="28166">MQPIDCQACHTDSFDLRIAGSTPMLPSGFAAKGVGDGALCMSCHNSRNGAIAWDAADPGRYTAPHHSVQADVIMGKNVYFVDYGDAYVSAHAAFTGDSCVTCHMKMGGGHTFQASPDSCATCHGAGYRAEMVQRPVQVLLDETAAAISQRFVTQFAARVREVGAWDPQTDETRTVAIDGRRIVAVAPTGIHGQMGLAITMQDGTVLYAQLAQIKGADGKPVVATSDPFVRALWNYMVVLWDGSMGVHNPTFVRTVLTATQEALR</sequence>
<proteinExistence type="predicted"/>